<dbReference type="EMBL" id="BK032664">
    <property type="protein sequence ID" value="DAF53798.1"/>
    <property type="molecule type" value="Genomic_DNA"/>
</dbReference>
<sequence length="71" mass="8369">MFKSRKEVLEAFLKSEPCLKAFLLCDEKELKIKNYYVNPGMIKGFERDSKKPLIKIRFTNFTYSLDLTKGD</sequence>
<accession>A0A8S5SS66</accession>
<name>A0A8S5SS66_9CAUD</name>
<evidence type="ECO:0000313" key="1">
    <source>
        <dbReference type="EMBL" id="DAF53798.1"/>
    </source>
</evidence>
<reference evidence="1" key="1">
    <citation type="journal article" date="2021" name="Proc. Natl. Acad. Sci. U.S.A.">
        <title>A Catalog of Tens of Thousands of Viruses from Human Metagenomes Reveals Hidden Associations with Chronic Diseases.</title>
        <authorList>
            <person name="Tisza M.J."/>
            <person name="Buck C.B."/>
        </authorList>
    </citation>
    <scope>NUCLEOTIDE SEQUENCE</scope>
    <source>
        <strain evidence="1">CtZ2t4</strain>
    </source>
</reference>
<organism evidence="1">
    <name type="scientific">Myoviridae sp. ctZ2t4</name>
    <dbReference type="NCBI Taxonomy" id="2827693"/>
    <lineage>
        <taxon>Viruses</taxon>
        <taxon>Duplodnaviria</taxon>
        <taxon>Heunggongvirae</taxon>
        <taxon>Uroviricota</taxon>
        <taxon>Caudoviricetes</taxon>
    </lineage>
</organism>
<protein>
    <submittedName>
        <fullName evidence="1">Uncharacterized protein</fullName>
    </submittedName>
</protein>
<proteinExistence type="predicted"/>